<dbReference type="GO" id="GO:0004197">
    <property type="term" value="F:cysteine-type endopeptidase activity"/>
    <property type="evidence" value="ECO:0007669"/>
    <property type="project" value="InterPro"/>
</dbReference>
<dbReference type="InterPro" id="IPR029030">
    <property type="entry name" value="Caspase-like_dom_sf"/>
</dbReference>
<dbReference type="SMART" id="SM00115">
    <property type="entry name" value="CASc"/>
    <property type="match status" value="1"/>
</dbReference>
<sequence length="425" mass="47943">MSRRLRQSALVFIVVSRVLTFGWFSSVLEGVEVLAVFSIVLVQAVLSWFIQYGLPCRDKAPAPDDDPAREALAAANEQEPPGPENGCGGALGNSCTASEHIRLRTPPTHSPSDASEHIRLRTPPSTFAFGRQKLIKLRNKDIPKAYMGNIMGKSRPKGDRPYSCQLCTKEDKTPPNIDEDFKKASEFYPVNKTSTKCVALRRFPRGVAAIFSFEEYRGQGPDFSNASSRLESTFRHLYFTVDPKKNLKSEEFKRSLQEIVEHYEHYVEKKPGKKQLEAVCIFVMAYGKVASDHSNEPQFFPGDVTVRDSGISLQWVADQFSDQKCPALRKRPKIIAFQLLHPDTNHKPSTAGAERIKLMNHSSTVVMYSFENDFLEKLCDELKDHAAERSLSFMINELQTKMRNIVWQSSTGDDVYFSPGLHAKE</sequence>
<dbReference type="SUPFAM" id="SSF52129">
    <property type="entry name" value="Caspase-like"/>
    <property type="match status" value="1"/>
</dbReference>
<dbReference type="PROSITE" id="PS50208">
    <property type="entry name" value="CASPASE_P20"/>
    <property type="match status" value="1"/>
</dbReference>
<gene>
    <name evidence="2" type="ORF">CTOB1V02_LOCUS10460</name>
</gene>
<dbReference type="GO" id="GO:0006508">
    <property type="term" value="P:proteolysis"/>
    <property type="evidence" value="ECO:0007669"/>
    <property type="project" value="InterPro"/>
</dbReference>
<evidence type="ECO:0000256" key="1">
    <source>
        <dbReference type="ARBA" id="ARBA00010134"/>
    </source>
</evidence>
<dbReference type="InterPro" id="IPR015917">
    <property type="entry name" value="Pept_C14A"/>
</dbReference>
<dbReference type="EMBL" id="OB664898">
    <property type="protein sequence ID" value="CAD7232628.1"/>
    <property type="molecule type" value="Genomic_DNA"/>
</dbReference>
<proteinExistence type="inferred from homology"/>
<accession>A0A7R8WP40</accession>
<organism evidence="2">
    <name type="scientific">Cyprideis torosa</name>
    <dbReference type="NCBI Taxonomy" id="163714"/>
    <lineage>
        <taxon>Eukaryota</taxon>
        <taxon>Metazoa</taxon>
        <taxon>Ecdysozoa</taxon>
        <taxon>Arthropoda</taxon>
        <taxon>Crustacea</taxon>
        <taxon>Oligostraca</taxon>
        <taxon>Ostracoda</taxon>
        <taxon>Podocopa</taxon>
        <taxon>Podocopida</taxon>
        <taxon>Cytherocopina</taxon>
        <taxon>Cytheroidea</taxon>
        <taxon>Cytherideidae</taxon>
        <taxon>Cyprideis</taxon>
    </lineage>
</organism>
<comment type="similarity">
    <text evidence="1">Belongs to the peptidase C14A family.</text>
</comment>
<protein>
    <submittedName>
        <fullName evidence="2">Uncharacterized protein</fullName>
    </submittedName>
</protein>
<name>A0A7R8WP40_9CRUS</name>
<evidence type="ECO:0000313" key="2">
    <source>
        <dbReference type="EMBL" id="CAD7232628.1"/>
    </source>
</evidence>
<dbReference type="InterPro" id="IPR001309">
    <property type="entry name" value="Pept_C14_p20"/>
</dbReference>
<dbReference type="AlphaFoldDB" id="A0A7R8WP40"/>
<reference evidence="2" key="1">
    <citation type="submission" date="2020-11" db="EMBL/GenBank/DDBJ databases">
        <authorList>
            <person name="Tran Van P."/>
        </authorList>
    </citation>
    <scope>NUCLEOTIDE SEQUENCE</scope>
</reference>
<dbReference type="InterPro" id="IPR011600">
    <property type="entry name" value="Pept_C14_caspase"/>
</dbReference>
<dbReference type="Pfam" id="PF00656">
    <property type="entry name" value="Peptidase_C14"/>
    <property type="match status" value="1"/>
</dbReference>
<dbReference type="Gene3D" id="3.40.50.1460">
    <property type="match status" value="1"/>
</dbReference>